<dbReference type="CDD" id="cd17904">
    <property type="entry name" value="PFM_monalysin-like"/>
    <property type="match status" value="1"/>
</dbReference>
<evidence type="ECO:0000313" key="2">
    <source>
        <dbReference type="EMBL" id="ATB29717.1"/>
    </source>
</evidence>
<protein>
    <recommendedName>
        <fullName evidence="1">Monalysin Pore-forming domain-containing protein</fullName>
    </recommendedName>
</protein>
<dbReference type="KEGG" id="mbd:MEBOL_003172"/>
<dbReference type="AlphaFoldDB" id="A0A250IEZ7"/>
<feature type="domain" description="Monalysin Pore-forming" evidence="1">
    <location>
        <begin position="48"/>
        <end position="245"/>
    </location>
</feature>
<dbReference type="NCBIfam" id="NF033381">
    <property type="entry name" value="MonaBetaBRL_TX"/>
    <property type="match status" value="1"/>
</dbReference>
<evidence type="ECO:0000259" key="1">
    <source>
        <dbReference type="Pfam" id="PF18063"/>
    </source>
</evidence>
<dbReference type="EMBL" id="CP022163">
    <property type="protein sequence ID" value="ATB29717.1"/>
    <property type="molecule type" value="Genomic_DNA"/>
</dbReference>
<dbReference type="OrthoDB" id="5506492at2"/>
<dbReference type="Pfam" id="PF18063">
    <property type="entry name" value="BB_PF"/>
    <property type="match status" value="1"/>
</dbReference>
<dbReference type="Proteomes" id="UP000217289">
    <property type="component" value="Chromosome"/>
</dbReference>
<dbReference type="PANTHER" id="PTHR35884">
    <property type="entry name" value="SMALL AGGREGATE FORMATION PROTEIN"/>
    <property type="match status" value="1"/>
</dbReference>
<reference evidence="2 3" key="1">
    <citation type="submission" date="2017-06" db="EMBL/GenBank/DDBJ databases">
        <authorList>
            <person name="Kim H.J."/>
            <person name="Triplett B.A."/>
        </authorList>
    </citation>
    <scope>NUCLEOTIDE SEQUENCE [LARGE SCALE GENOMIC DNA]</scope>
    <source>
        <strain evidence="2 3">DSM 14713</strain>
    </source>
</reference>
<proteinExistence type="predicted"/>
<organism evidence="2 3">
    <name type="scientific">Melittangium boletus DSM 14713</name>
    <dbReference type="NCBI Taxonomy" id="1294270"/>
    <lineage>
        <taxon>Bacteria</taxon>
        <taxon>Pseudomonadati</taxon>
        <taxon>Myxococcota</taxon>
        <taxon>Myxococcia</taxon>
        <taxon>Myxococcales</taxon>
        <taxon>Cystobacterineae</taxon>
        <taxon>Archangiaceae</taxon>
        <taxon>Melittangium</taxon>
    </lineage>
</organism>
<accession>A0A250IEZ7</accession>
<dbReference type="RefSeq" id="WP_157775020.1">
    <property type="nucleotide sequence ID" value="NZ_CP022163.1"/>
</dbReference>
<evidence type="ECO:0000313" key="3">
    <source>
        <dbReference type="Proteomes" id="UP000217289"/>
    </source>
</evidence>
<sequence>MENLTTSSSEGALDLKRMKDFIAHERSAIVPAGTNRSNLVAASYPWATGDFGIDQYLKTLNPSQACWVNGETVYGDIYITSQNWGTYTRPLFAYLEFVDQYPIPNQVDLQHQVTQKSGLTSSFTTEVKSSYSVGAKIDIVNVGSSISTGFSQTQSWSQERDESWTTTLHGPGTFYIYQVVLVYAHCATSAANKCGANFKYKRTQQVNDWRTDLYYLSAIHKNDMIIVGPPTPPITPLTWDQVQQYVLIDHWNDWNFDYSAYNDPFRRY</sequence>
<dbReference type="PANTHER" id="PTHR35884:SF1">
    <property type="entry name" value="MONALYSIN BETA BARREL PORE-FORMING DOMAIN-CONTAINING PROTEIN-RELATED"/>
    <property type="match status" value="1"/>
</dbReference>
<dbReference type="InterPro" id="IPR038768">
    <property type="entry name" value="SmlA"/>
</dbReference>
<name>A0A250IEZ7_9BACT</name>
<dbReference type="InterPro" id="IPR040927">
    <property type="entry name" value="PF_Monalysin"/>
</dbReference>
<gene>
    <name evidence="2" type="ORF">MEBOL_003172</name>
</gene>
<keyword evidence="3" id="KW-1185">Reference proteome</keyword>